<proteinExistence type="predicted"/>
<keyword evidence="3" id="KW-1185">Reference proteome</keyword>
<comment type="caution">
    <text evidence="2">The sequence shown here is derived from an EMBL/GenBank/DDBJ whole genome shotgun (WGS) entry which is preliminary data.</text>
</comment>
<evidence type="ECO:0000256" key="1">
    <source>
        <dbReference type="SAM" id="MobiDB-lite"/>
    </source>
</evidence>
<sequence>MAAGRENKRIEAAQKLFVGLSNKHLLEVGNGHKDEQAIKQLWDNLWKISKREQARWLEATTLQKYLECNRIPRVLRIFTSSNTVNPDPGMTDEWMTNNHNCSVGMLKLLIKYARKEVEKLAAQIDASTQILKAKCTPDVFEKETSRLNERLNKLEEEIMAKKQRKFQRDEADYEQGRILTFGQRFDHLRSSSEIQDVRQLITRQQATTTEGAQASISGMGTQQECS</sequence>
<accession>A0AAV7NKM2</accession>
<organism evidence="2 3">
    <name type="scientific">Pleurodeles waltl</name>
    <name type="common">Iberian ribbed newt</name>
    <dbReference type="NCBI Taxonomy" id="8319"/>
    <lineage>
        <taxon>Eukaryota</taxon>
        <taxon>Metazoa</taxon>
        <taxon>Chordata</taxon>
        <taxon>Craniata</taxon>
        <taxon>Vertebrata</taxon>
        <taxon>Euteleostomi</taxon>
        <taxon>Amphibia</taxon>
        <taxon>Batrachia</taxon>
        <taxon>Caudata</taxon>
        <taxon>Salamandroidea</taxon>
        <taxon>Salamandridae</taxon>
        <taxon>Pleurodelinae</taxon>
        <taxon>Pleurodeles</taxon>
    </lineage>
</organism>
<name>A0AAV7NKM2_PLEWA</name>
<gene>
    <name evidence="2" type="ORF">NDU88_003148</name>
</gene>
<dbReference type="Proteomes" id="UP001066276">
    <property type="component" value="Chromosome 8"/>
</dbReference>
<evidence type="ECO:0000313" key="3">
    <source>
        <dbReference type="Proteomes" id="UP001066276"/>
    </source>
</evidence>
<evidence type="ECO:0000313" key="2">
    <source>
        <dbReference type="EMBL" id="KAJ1114918.1"/>
    </source>
</evidence>
<reference evidence="2" key="1">
    <citation type="journal article" date="2022" name="bioRxiv">
        <title>Sequencing and chromosome-scale assembly of the giantPleurodeles waltlgenome.</title>
        <authorList>
            <person name="Brown T."/>
            <person name="Elewa A."/>
            <person name="Iarovenko S."/>
            <person name="Subramanian E."/>
            <person name="Araus A.J."/>
            <person name="Petzold A."/>
            <person name="Susuki M."/>
            <person name="Suzuki K.-i.T."/>
            <person name="Hayashi T."/>
            <person name="Toyoda A."/>
            <person name="Oliveira C."/>
            <person name="Osipova E."/>
            <person name="Leigh N.D."/>
            <person name="Simon A."/>
            <person name="Yun M.H."/>
        </authorList>
    </citation>
    <scope>NUCLEOTIDE SEQUENCE</scope>
    <source>
        <strain evidence="2">20211129_DDA</strain>
        <tissue evidence="2">Liver</tissue>
    </source>
</reference>
<dbReference type="EMBL" id="JANPWB010000012">
    <property type="protein sequence ID" value="KAJ1114918.1"/>
    <property type="molecule type" value="Genomic_DNA"/>
</dbReference>
<dbReference type="AlphaFoldDB" id="A0AAV7NKM2"/>
<feature type="region of interest" description="Disordered" evidence="1">
    <location>
        <begin position="207"/>
        <end position="226"/>
    </location>
</feature>
<protein>
    <submittedName>
        <fullName evidence="2">Uncharacterized protein</fullName>
    </submittedName>
</protein>